<dbReference type="PATRIC" id="fig|502682.8.peg.1830"/>
<evidence type="ECO:0000313" key="1">
    <source>
        <dbReference type="EMBL" id="KLE31654.1"/>
    </source>
</evidence>
<dbReference type="InterPro" id="IPR013096">
    <property type="entry name" value="Cupin_2"/>
</dbReference>
<dbReference type="RefSeq" id="WP_047007005.1">
    <property type="nucleotide sequence ID" value="NZ_CP018097.1"/>
</dbReference>
<dbReference type="InterPro" id="IPR011051">
    <property type="entry name" value="RmlC_Cupin_sf"/>
</dbReference>
<protein>
    <submittedName>
        <fullName evidence="1">Uncharacterized protein</fullName>
    </submittedName>
</protein>
<evidence type="ECO:0000313" key="2">
    <source>
        <dbReference type="Proteomes" id="UP000053070"/>
    </source>
</evidence>
<gene>
    <name evidence="1" type="ORF">AAW01_08980</name>
</gene>
<dbReference type="EMBL" id="LBHC01000002">
    <property type="protein sequence ID" value="KLE31654.1"/>
    <property type="molecule type" value="Genomic_DNA"/>
</dbReference>
<keyword evidence="2" id="KW-1185">Reference proteome</keyword>
<proteinExistence type="predicted"/>
<organism evidence="1 2">
    <name type="scientific">Aurantiacibacter gangjinensis</name>
    <dbReference type="NCBI Taxonomy" id="502682"/>
    <lineage>
        <taxon>Bacteria</taxon>
        <taxon>Pseudomonadati</taxon>
        <taxon>Pseudomonadota</taxon>
        <taxon>Alphaproteobacteria</taxon>
        <taxon>Sphingomonadales</taxon>
        <taxon>Erythrobacteraceae</taxon>
        <taxon>Aurantiacibacter</taxon>
    </lineage>
</organism>
<dbReference type="Gene3D" id="2.60.120.10">
    <property type="entry name" value="Jelly Rolls"/>
    <property type="match status" value="1"/>
</dbReference>
<dbReference type="SUPFAM" id="SSF51182">
    <property type="entry name" value="RmlC-like cupins"/>
    <property type="match status" value="1"/>
</dbReference>
<dbReference type="STRING" id="502682.BMF35_a0796"/>
<accession>A0A0G9MM21</accession>
<name>A0A0G9MM21_9SPHN</name>
<dbReference type="OrthoDB" id="8561853at2"/>
<dbReference type="InterPro" id="IPR014710">
    <property type="entry name" value="RmlC-like_jellyroll"/>
</dbReference>
<sequence length="147" mass="15532">MKPLAYAAFSGLMIALPSAALAETCPADQSRADVVLEGPSESTDVEVVNGPAVDLAQVTGEEGVLQYRRVTIAPGGTLELHAHGDMPGFAHVLTGVAMEFRSDCSMPIMRTAGDIATEPHTLTHWWANEGETPVVLIVSHVVMGDHD</sequence>
<reference evidence="1 2" key="1">
    <citation type="submission" date="2015-04" db="EMBL/GenBank/DDBJ databases">
        <title>The draft genome sequence of Erythrobacr gangjinensis K7-2.</title>
        <authorList>
            <person name="Zhuang L."/>
            <person name="Liu Y."/>
            <person name="Shao Z."/>
        </authorList>
    </citation>
    <scope>NUCLEOTIDE SEQUENCE [LARGE SCALE GENOMIC DNA]</scope>
    <source>
        <strain evidence="1 2">K7-2</strain>
    </source>
</reference>
<dbReference type="KEGG" id="egn:BMF35_a0796"/>
<dbReference type="AlphaFoldDB" id="A0A0G9MM21"/>
<dbReference type="Pfam" id="PF07883">
    <property type="entry name" value="Cupin_2"/>
    <property type="match status" value="1"/>
</dbReference>
<comment type="caution">
    <text evidence="1">The sequence shown here is derived from an EMBL/GenBank/DDBJ whole genome shotgun (WGS) entry which is preliminary data.</text>
</comment>
<dbReference type="Proteomes" id="UP000053070">
    <property type="component" value="Unassembled WGS sequence"/>
</dbReference>